<evidence type="ECO:0000259" key="2">
    <source>
        <dbReference type="Pfam" id="PF00248"/>
    </source>
</evidence>
<reference evidence="3" key="1">
    <citation type="submission" date="2019-12" db="EMBL/GenBank/DDBJ databases">
        <title>Genome sequencing and annotation of Brassica cretica.</title>
        <authorList>
            <person name="Studholme D.J."/>
            <person name="Sarris P.F."/>
        </authorList>
    </citation>
    <scope>NUCLEOTIDE SEQUENCE</scope>
    <source>
        <strain evidence="3">PFS-102/07</strain>
        <tissue evidence="3">Leaf</tissue>
    </source>
</reference>
<feature type="domain" description="NADP-dependent oxidoreductase" evidence="2">
    <location>
        <begin position="243"/>
        <end position="426"/>
    </location>
</feature>
<feature type="non-terminal residue" evidence="3">
    <location>
        <position position="1"/>
    </location>
</feature>
<dbReference type="InterPro" id="IPR018170">
    <property type="entry name" value="Aldo/ket_reductase_CS"/>
</dbReference>
<dbReference type="InterPro" id="IPR036812">
    <property type="entry name" value="NAD(P)_OxRdtase_dom_sf"/>
</dbReference>
<gene>
    <name evidence="3" type="ORF">F2Q70_00027434</name>
</gene>
<dbReference type="PRINTS" id="PR00069">
    <property type="entry name" value="ALDKETRDTASE"/>
</dbReference>
<dbReference type="InterPro" id="IPR023210">
    <property type="entry name" value="NADP_OxRdtase_dom"/>
</dbReference>
<name>A0A8S9L2U8_BRACR</name>
<dbReference type="PROSITE" id="PS00062">
    <property type="entry name" value="ALDOKETO_REDUCTASE_2"/>
    <property type="match status" value="1"/>
</dbReference>
<dbReference type="InterPro" id="IPR020471">
    <property type="entry name" value="AKR"/>
</dbReference>
<dbReference type="AlphaFoldDB" id="A0A8S9L2U8"/>
<organism evidence="3">
    <name type="scientific">Brassica cretica</name>
    <name type="common">Mustard</name>
    <dbReference type="NCBI Taxonomy" id="69181"/>
    <lineage>
        <taxon>Eukaryota</taxon>
        <taxon>Viridiplantae</taxon>
        <taxon>Streptophyta</taxon>
        <taxon>Embryophyta</taxon>
        <taxon>Tracheophyta</taxon>
        <taxon>Spermatophyta</taxon>
        <taxon>Magnoliopsida</taxon>
        <taxon>eudicotyledons</taxon>
        <taxon>Gunneridae</taxon>
        <taxon>Pentapetalae</taxon>
        <taxon>rosids</taxon>
        <taxon>malvids</taxon>
        <taxon>Brassicales</taxon>
        <taxon>Brassicaceae</taxon>
        <taxon>Brassiceae</taxon>
        <taxon>Brassica</taxon>
    </lineage>
</organism>
<dbReference type="EMBL" id="QGKY02000094">
    <property type="protein sequence ID" value="KAF2602390.1"/>
    <property type="molecule type" value="Genomic_DNA"/>
</dbReference>
<sequence length="459" mass="52656">FIALQRTDPNLSPWEELPPHPPVDFTALQCTDPNPSPWEELPPHPPVALQRTDPNPSPWEELPPHPPGEVLDSSNAKRINNLPVDVEAVPPTVRVVHVTYIDFVIDIVLAETVLSRERLVKILVGYLNEMQYSMIDNECKAIFNASHEQVEESSNRPWRTEPTYVAKYGDDLWLGVYLSHRMQRPSSKSKDKWLFDLWNIIVWVRPDMGIENLKNLWVALSRWESDSVQLACVPFEPGSNLEKNLKLDYLDLYLIHWPVSSKPGKYKFPIEEDDFLPMDYTEVWSEMEECKRLGLAKCIGVSNFSCKKLQHILSIATIPPSVNQVEMSPVWQQRKLKDFCKSKGIALTAYSVLGSRVAFWGSHKIIESDVLKEIAEAKGKTVAQVSMRWAYEEGVSMVVKSFTKERLEENLKIFDWSLTEEETHRISTEIPQCRIVGGEVYISEKGPIKSLEEMWDGEI</sequence>
<evidence type="ECO:0000256" key="1">
    <source>
        <dbReference type="SAM" id="MobiDB-lite"/>
    </source>
</evidence>
<protein>
    <recommendedName>
        <fullName evidence="2">NADP-dependent oxidoreductase domain-containing protein</fullName>
    </recommendedName>
</protein>
<proteinExistence type="predicted"/>
<feature type="region of interest" description="Disordered" evidence="1">
    <location>
        <begin position="1"/>
        <end position="69"/>
    </location>
</feature>
<dbReference type="PROSITE" id="PS00063">
    <property type="entry name" value="ALDOKETO_REDUCTASE_3"/>
    <property type="match status" value="1"/>
</dbReference>
<dbReference type="SUPFAM" id="SSF51430">
    <property type="entry name" value="NAD(P)-linked oxidoreductase"/>
    <property type="match status" value="1"/>
</dbReference>
<evidence type="ECO:0000313" key="3">
    <source>
        <dbReference type="EMBL" id="KAF2602390.1"/>
    </source>
</evidence>
<dbReference type="GO" id="GO:0016491">
    <property type="term" value="F:oxidoreductase activity"/>
    <property type="evidence" value="ECO:0007669"/>
    <property type="project" value="InterPro"/>
</dbReference>
<accession>A0A8S9L2U8</accession>
<dbReference type="PANTHER" id="PTHR11732">
    <property type="entry name" value="ALDO/KETO REDUCTASE"/>
    <property type="match status" value="1"/>
</dbReference>
<dbReference type="Pfam" id="PF00248">
    <property type="entry name" value="Aldo_ket_red"/>
    <property type="match status" value="1"/>
</dbReference>
<comment type="caution">
    <text evidence="3">The sequence shown here is derived from an EMBL/GenBank/DDBJ whole genome shotgun (WGS) entry which is preliminary data.</text>
</comment>
<dbReference type="Gene3D" id="3.20.20.100">
    <property type="entry name" value="NADP-dependent oxidoreductase domain"/>
    <property type="match status" value="1"/>
</dbReference>